<dbReference type="InterPro" id="IPR027921">
    <property type="entry name" value="NOPCHAP1"/>
</dbReference>
<dbReference type="Proteomes" id="UP000694888">
    <property type="component" value="Unplaced"/>
</dbReference>
<evidence type="ECO:0000313" key="3">
    <source>
        <dbReference type="RefSeq" id="XP_005104152.2"/>
    </source>
</evidence>
<dbReference type="PANTHER" id="PTHR28674">
    <property type="entry name" value="SIMILAR TO DNA SEGMENT, CHR 10, WAYNE STATE UNIVERSITY 102,-EXPRESSED"/>
    <property type="match status" value="1"/>
</dbReference>
<dbReference type="PANTHER" id="PTHR28674:SF1">
    <property type="entry name" value="NOP PROTEIN CHAPERONE 1"/>
    <property type="match status" value="1"/>
</dbReference>
<feature type="compositionally biased region" description="Acidic residues" evidence="1">
    <location>
        <begin position="137"/>
        <end position="155"/>
    </location>
</feature>
<dbReference type="GeneID" id="101864472"/>
<evidence type="ECO:0000256" key="1">
    <source>
        <dbReference type="SAM" id="MobiDB-lite"/>
    </source>
</evidence>
<feature type="compositionally biased region" description="Basic and acidic residues" evidence="1">
    <location>
        <begin position="169"/>
        <end position="179"/>
    </location>
</feature>
<name>A0ABM0JXX7_APLCA</name>
<proteinExistence type="predicted"/>
<organism evidence="2 3">
    <name type="scientific">Aplysia californica</name>
    <name type="common">California sea hare</name>
    <dbReference type="NCBI Taxonomy" id="6500"/>
    <lineage>
        <taxon>Eukaryota</taxon>
        <taxon>Metazoa</taxon>
        <taxon>Spiralia</taxon>
        <taxon>Lophotrochozoa</taxon>
        <taxon>Mollusca</taxon>
        <taxon>Gastropoda</taxon>
        <taxon>Heterobranchia</taxon>
        <taxon>Euthyneura</taxon>
        <taxon>Tectipleura</taxon>
        <taxon>Aplysiida</taxon>
        <taxon>Aplysioidea</taxon>
        <taxon>Aplysiidae</taxon>
        <taxon>Aplysia</taxon>
    </lineage>
</organism>
<feature type="region of interest" description="Disordered" evidence="1">
    <location>
        <begin position="125"/>
        <end position="208"/>
    </location>
</feature>
<protein>
    <submittedName>
        <fullName evidence="3">Uncharacterized protein C12orf45 homolog</fullName>
    </submittedName>
</protein>
<sequence>MAAPVSACREADETVDEVDGVSSETIEGSCVSKELLYPDKFAACYKESKLRIVGREGPGSGDKPLKTFTIPQSSVLSRIKDFLPKLSEANQVMSTELSKEPSAADRFNLECIDDDDKEPHIEMNLSMVPPEVLTIDESGDEESSSEDEVSNDAENDNLHNAQSAGALVHDMDHVMDEGLKIPGRSVHSNRKPRIEEVVSEQKGSEQVT</sequence>
<dbReference type="Pfam" id="PF15370">
    <property type="entry name" value="NOPCHAP1"/>
    <property type="match status" value="1"/>
</dbReference>
<evidence type="ECO:0000313" key="2">
    <source>
        <dbReference type="Proteomes" id="UP000694888"/>
    </source>
</evidence>
<keyword evidence="2" id="KW-1185">Reference proteome</keyword>
<dbReference type="RefSeq" id="XP_005104152.2">
    <property type="nucleotide sequence ID" value="XM_005104095.3"/>
</dbReference>
<accession>A0ABM0JXX7</accession>
<gene>
    <name evidence="3" type="primary">LOC101864472</name>
</gene>
<reference evidence="3" key="1">
    <citation type="submission" date="2025-08" db="UniProtKB">
        <authorList>
            <consortium name="RefSeq"/>
        </authorList>
    </citation>
    <scope>IDENTIFICATION</scope>
</reference>